<evidence type="ECO:0000256" key="2">
    <source>
        <dbReference type="ARBA" id="ARBA00012438"/>
    </source>
</evidence>
<keyword evidence="12" id="KW-1185">Reference proteome</keyword>
<feature type="transmembrane region" description="Helical" evidence="9">
    <location>
        <begin position="104"/>
        <end position="121"/>
    </location>
</feature>
<evidence type="ECO:0000256" key="5">
    <source>
        <dbReference type="ARBA" id="ARBA00022741"/>
    </source>
</evidence>
<dbReference type="InterPro" id="IPR011712">
    <property type="entry name" value="Sig_transdc_His_kin_sub3_dim/P"/>
</dbReference>
<protein>
    <recommendedName>
        <fullName evidence="2">histidine kinase</fullName>
        <ecNumber evidence="2">2.7.13.3</ecNumber>
    </recommendedName>
</protein>
<dbReference type="Pfam" id="PF07730">
    <property type="entry name" value="HisKA_3"/>
    <property type="match status" value="1"/>
</dbReference>
<dbReference type="CDD" id="cd16917">
    <property type="entry name" value="HATPase_UhpB-NarQ-NarX-like"/>
    <property type="match status" value="1"/>
</dbReference>
<gene>
    <name evidence="11" type="ORF">AB8O55_23640</name>
</gene>
<accession>A0ABV4CSM1</accession>
<feature type="transmembrane region" description="Helical" evidence="9">
    <location>
        <begin position="54"/>
        <end position="70"/>
    </location>
</feature>
<evidence type="ECO:0000259" key="10">
    <source>
        <dbReference type="Pfam" id="PF07730"/>
    </source>
</evidence>
<keyword evidence="9" id="KW-1133">Transmembrane helix</keyword>
<dbReference type="EMBL" id="JBGEHV010000056">
    <property type="protein sequence ID" value="MEY8042414.1"/>
    <property type="molecule type" value="Genomic_DNA"/>
</dbReference>
<evidence type="ECO:0000313" key="12">
    <source>
        <dbReference type="Proteomes" id="UP001564626"/>
    </source>
</evidence>
<evidence type="ECO:0000256" key="8">
    <source>
        <dbReference type="ARBA" id="ARBA00023012"/>
    </source>
</evidence>
<keyword evidence="9" id="KW-0472">Membrane</keyword>
<dbReference type="InterPro" id="IPR050482">
    <property type="entry name" value="Sensor_HK_TwoCompSys"/>
</dbReference>
<feature type="transmembrane region" description="Helical" evidence="9">
    <location>
        <begin position="30"/>
        <end position="47"/>
    </location>
</feature>
<evidence type="ECO:0000256" key="1">
    <source>
        <dbReference type="ARBA" id="ARBA00000085"/>
    </source>
</evidence>
<keyword evidence="8" id="KW-0902">Two-component regulatory system</keyword>
<dbReference type="EC" id="2.7.13.3" evidence="2"/>
<keyword evidence="9" id="KW-0812">Transmembrane</keyword>
<feature type="transmembrane region" description="Helical" evidence="9">
    <location>
        <begin position="127"/>
        <end position="148"/>
    </location>
</feature>
<feature type="domain" description="Signal transduction histidine kinase subgroup 3 dimerisation and phosphoacceptor" evidence="10">
    <location>
        <begin position="181"/>
        <end position="245"/>
    </location>
</feature>
<dbReference type="Proteomes" id="UP001564626">
    <property type="component" value="Unassembled WGS sequence"/>
</dbReference>
<comment type="catalytic activity">
    <reaction evidence="1">
        <text>ATP + protein L-histidine = ADP + protein N-phospho-L-histidine.</text>
        <dbReference type="EC" id="2.7.13.3"/>
    </reaction>
</comment>
<organism evidence="11 12">
    <name type="scientific">Saccharopolyspora cebuensis</name>
    <dbReference type="NCBI Taxonomy" id="418759"/>
    <lineage>
        <taxon>Bacteria</taxon>
        <taxon>Bacillati</taxon>
        <taxon>Actinomycetota</taxon>
        <taxon>Actinomycetes</taxon>
        <taxon>Pseudonocardiales</taxon>
        <taxon>Pseudonocardiaceae</taxon>
        <taxon>Saccharopolyspora</taxon>
    </lineage>
</organism>
<feature type="transmembrane region" description="Helical" evidence="9">
    <location>
        <begin position="398"/>
        <end position="419"/>
    </location>
</feature>
<sequence length="503" mass="53911">MRPSVRDLLLWLVLALPVLLVNQITADAPFAWWEIALGVVVVGAAVLLRVRHPFTAVVVALTAWAAAMVSRPESPASASVAFCALLLGAGYAAGRRITGQRDALFRYVLVAAVLSVLVLVVSQDPGAWLVTVIGAVLFGLVPWLLGAYHQQYRALVRAGWQHAERLEHEQRIISEQARLRERTRIAGEMHDLLGHQLSLVALRIGALEVAPDLAPEHQRTAGQARGAVTAAAERLREVVEVLREDGPPLTPGTSAAEIVEHARRSGMEVSLHETGTAPESSTRHRAACRIVQEALTNAAKHAPGQPVAVHLAHDERRSTVSVRNPLPAEPVEAPGGGFGLVALAERVRLAGGGFDAGADGGEFAVTAELPQQVRVPETDSAHRWARAEGRMRSSRNTALATAAASAVGLALLSVGLTTMDTVTSVLPARTFDELRIGQSRADIAPLLPARTRMDDAPEGDPPRPAGSRCEFYSTHANPFDAERGQLHRLCFRDGVLVDKDLLR</sequence>
<evidence type="ECO:0000256" key="4">
    <source>
        <dbReference type="ARBA" id="ARBA00022679"/>
    </source>
</evidence>
<evidence type="ECO:0000256" key="6">
    <source>
        <dbReference type="ARBA" id="ARBA00022777"/>
    </source>
</evidence>
<comment type="caution">
    <text evidence="11">The sequence shown here is derived from an EMBL/GenBank/DDBJ whole genome shotgun (WGS) entry which is preliminary data.</text>
</comment>
<evidence type="ECO:0000256" key="7">
    <source>
        <dbReference type="ARBA" id="ARBA00022840"/>
    </source>
</evidence>
<dbReference type="PANTHER" id="PTHR24421:SF10">
    <property type="entry name" value="NITRATE_NITRITE SENSOR PROTEIN NARQ"/>
    <property type="match status" value="1"/>
</dbReference>
<dbReference type="GO" id="GO:0016301">
    <property type="term" value="F:kinase activity"/>
    <property type="evidence" value="ECO:0007669"/>
    <property type="project" value="UniProtKB-KW"/>
</dbReference>
<evidence type="ECO:0000256" key="9">
    <source>
        <dbReference type="SAM" id="Phobius"/>
    </source>
</evidence>
<dbReference type="InterPro" id="IPR036890">
    <property type="entry name" value="HATPase_C_sf"/>
</dbReference>
<evidence type="ECO:0000256" key="3">
    <source>
        <dbReference type="ARBA" id="ARBA00022553"/>
    </source>
</evidence>
<name>A0ABV4CSM1_9PSEU</name>
<dbReference type="SUPFAM" id="SSF55874">
    <property type="entry name" value="ATPase domain of HSP90 chaperone/DNA topoisomerase II/histidine kinase"/>
    <property type="match status" value="1"/>
</dbReference>
<feature type="transmembrane region" description="Helical" evidence="9">
    <location>
        <begin position="76"/>
        <end position="92"/>
    </location>
</feature>
<dbReference type="PANTHER" id="PTHR24421">
    <property type="entry name" value="NITRATE/NITRITE SENSOR PROTEIN NARX-RELATED"/>
    <property type="match status" value="1"/>
</dbReference>
<dbReference type="Gene3D" id="3.30.565.10">
    <property type="entry name" value="Histidine kinase-like ATPase, C-terminal domain"/>
    <property type="match status" value="1"/>
</dbReference>
<reference evidence="11 12" key="1">
    <citation type="submission" date="2024-08" db="EMBL/GenBank/DDBJ databases">
        <title>Genome mining of Saccharopolyspora cebuensis PGLac3 from Nigerian medicinal plant.</title>
        <authorList>
            <person name="Ezeobiora C.E."/>
            <person name="Igbokwe N.H."/>
            <person name="Amin D.H."/>
            <person name="Mendie U.E."/>
        </authorList>
    </citation>
    <scope>NUCLEOTIDE SEQUENCE [LARGE SCALE GENOMIC DNA]</scope>
    <source>
        <strain evidence="11 12">PGLac3</strain>
    </source>
</reference>
<keyword evidence="3" id="KW-0597">Phosphoprotein</keyword>
<keyword evidence="6 11" id="KW-0418">Kinase</keyword>
<keyword evidence="7" id="KW-0067">ATP-binding</keyword>
<dbReference type="RefSeq" id="WP_345356984.1">
    <property type="nucleotide sequence ID" value="NZ_BAABII010000003.1"/>
</dbReference>
<keyword evidence="5" id="KW-0547">Nucleotide-binding</keyword>
<dbReference type="Gene3D" id="1.20.5.1930">
    <property type="match status" value="1"/>
</dbReference>
<evidence type="ECO:0000313" key="11">
    <source>
        <dbReference type="EMBL" id="MEY8042414.1"/>
    </source>
</evidence>
<keyword evidence="4" id="KW-0808">Transferase</keyword>
<proteinExistence type="predicted"/>